<proteinExistence type="predicted"/>
<dbReference type="AlphaFoldDB" id="A0A9W6FH60"/>
<comment type="caution">
    <text evidence="1">The sequence shown here is derived from an EMBL/GenBank/DDBJ whole genome shotgun (WGS) entry which is preliminary data.</text>
</comment>
<reference evidence="1" key="1">
    <citation type="submission" date="2022-11" db="EMBL/GenBank/DDBJ databases">
        <title>Draft genome sequence of Sellimonas catena strain 18CBH55.</title>
        <authorList>
            <person name="Atsushi H."/>
            <person name="Moriya O."/>
            <person name="Mitsuo S."/>
        </authorList>
    </citation>
    <scope>NUCLEOTIDE SEQUENCE</scope>
    <source>
        <strain evidence="1">18CBH55</strain>
    </source>
</reference>
<reference evidence="1" key="2">
    <citation type="submission" date="2022-11" db="EMBL/GenBank/DDBJ databases">
        <title>Draft genome sequence of Sellimonas catena strain 18CBH55.</title>
        <authorList>
            <person name="Hisatomi A."/>
            <person name="Ohkuma M."/>
            <person name="Sakamoto M."/>
        </authorList>
    </citation>
    <scope>NUCLEOTIDE SEQUENCE</scope>
    <source>
        <strain evidence="1">18CBH55</strain>
    </source>
</reference>
<evidence type="ECO:0000313" key="2">
    <source>
        <dbReference type="Proteomes" id="UP001145094"/>
    </source>
</evidence>
<accession>A0A9W6FH60</accession>
<evidence type="ECO:0000313" key="1">
    <source>
        <dbReference type="EMBL" id="GLG89782.1"/>
    </source>
</evidence>
<protein>
    <submittedName>
        <fullName evidence="1">Uncharacterized protein</fullName>
    </submittedName>
</protein>
<dbReference type="RefSeq" id="WP_191427565.1">
    <property type="nucleotide sequence ID" value="NZ_BSCH01000006.1"/>
</dbReference>
<organism evidence="1 2">
    <name type="scientific">Sellimonas catena</name>
    <dbReference type="NCBI Taxonomy" id="2994035"/>
    <lineage>
        <taxon>Bacteria</taxon>
        <taxon>Bacillati</taxon>
        <taxon>Bacillota</taxon>
        <taxon>Clostridia</taxon>
        <taxon>Lachnospirales</taxon>
        <taxon>Lachnospiraceae</taxon>
        <taxon>Sellimonas</taxon>
    </lineage>
</organism>
<reference evidence="1" key="3">
    <citation type="journal article" date="2023" name="Int. J. Syst. Evol. Microbiol.">
        <title>Sellimonas catena sp. nov., isolated from human faeces.</title>
        <authorList>
            <person name="Hisatomi A."/>
            <person name="Ohkuma M."/>
            <person name="Sakamoto M."/>
        </authorList>
    </citation>
    <scope>NUCLEOTIDE SEQUENCE</scope>
    <source>
        <strain evidence="1">18CBH55</strain>
    </source>
</reference>
<dbReference type="EMBL" id="BSCH01000006">
    <property type="protein sequence ID" value="GLG89782.1"/>
    <property type="molecule type" value="Genomic_DNA"/>
</dbReference>
<dbReference type="Proteomes" id="UP001145094">
    <property type="component" value="Unassembled WGS sequence"/>
</dbReference>
<gene>
    <name evidence="1" type="ORF">Selli2_12090</name>
</gene>
<sequence length="159" mass="18070">MSVTVEIHQKSIFRKPLTLEDVIRLSGLSYGTADENFRLIERETGNCTLLYDPEKLARGMELSVNENAISLKLSLPTSKAEIRRFYEVVKLLCTTLKTKQFILEGQTQTLRDIDTLMQNDANASMGALEDLKQIFRPSCRQNLILFLIRSRGLRTGISC</sequence>
<name>A0A9W6FH60_9FIRM</name>